<protein>
    <recommendedName>
        <fullName evidence="2">Halobacterial output domain-containing protein</fullName>
    </recommendedName>
</protein>
<dbReference type="Proteomes" id="UP000198297">
    <property type="component" value="Unassembled WGS sequence"/>
</dbReference>
<feature type="compositionally biased region" description="Basic and acidic residues" evidence="1">
    <location>
        <begin position="27"/>
        <end position="45"/>
    </location>
</feature>
<reference evidence="5" key="1">
    <citation type="submission" date="2017-06" db="EMBL/GenBank/DDBJ databases">
        <authorList>
            <person name="Varghese N."/>
            <person name="Submissions S."/>
        </authorList>
    </citation>
    <scope>NUCLEOTIDE SEQUENCE [LARGE SCALE GENOMIC DNA]</scope>
    <source>
        <strain evidence="5">DSM 19316</strain>
    </source>
</reference>
<dbReference type="EMBL" id="FZNK01000001">
    <property type="protein sequence ID" value="SNR25286.1"/>
    <property type="molecule type" value="Genomic_DNA"/>
</dbReference>
<dbReference type="Pfam" id="PF18547">
    <property type="entry name" value="HalOD2"/>
    <property type="match status" value="1"/>
</dbReference>
<accession>A0A238UTD2</accession>
<organism evidence="4 5">
    <name type="scientific">Halorubrum ezzemoulense</name>
    <name type="common">Halorubrum chaoviator</name>
    <dbReference type="NCBI Taxonomy" id="337243"/>
    <lineage>
        <taxon>Archaea</taxon>
        <taxon>Methanobacteriati</taxon>
        <taxon>Methanobacteriota</taxon>
        <taxon>Stenosarchaea group</taxon>
        <taxon>Halobacteria</taxon>
        <taxon>Halobacteriales</taxon>
        <taxon>Haloferacaceae</taxon>
        <taxon>Halorubrum</taxon>
    </lineage>
</organism>
<keyword evidence="6" id="KW-1185">Reference proteome</keyword>
<sequence length="85" mass="9366">MSGEDVRAVAEGIAVGDGDGVAEQESVESKYRPDECARRGSDRTERVDGERAAVKIDAYVWRCERCGHVDMRAGANHRRVTSSNR</sequence>
<evidence type="ECO:0000256" key="1">
    <source>
        <dbReference type="SAM" id="MobiDB-lite"/>
    </source>
</evidence>
<evidence type="ECO:0000313" key="3">
    <source>
        <dbReference type="EMBL" id="MDB2291042.1"/>
    </source>
</evidence>
<feature type="region of interest" description="Disordered" evidence="1">
    <location>
        <begin position="1"/>
        <end position="45"/>
    </location>
</feature>
<evidence type="ECO:0000313" key="5">
    <source>
        <dbReference type="Proteomes" id="UP000198297"/>
    </source>
</evidence>
<dbReference type="Proteomes" id="UP001210528">
    <property type="component" value="Unassembled WGS sequence"/>
</dbReference>
<reference evidence="4" key="2">
    <citation type="submission" date="2017-06" db="EMBL/GenBank/DDBJ databases">
        <authorList>
            <person name="Kim H.J."/>
            <person name="Triplett B.A."/>
        </authorList>
    </citation>
    <scope>NUCLEOTIDE SEQUENCE [LARGE SCALE GENOMIC DNA]</scope>
    <source>
        <strain evidence="4">DSM 19316</strain>
    </source>
</reference>
<dbReference type="AlphaFoldDB" id="A0A238UTD2"/>
<feature type="domain" description="Halobacterial output" evidence="2">
    <location>
        <begin position="33"/>
        <end position="80"/>
    </location>
</feature>
<dbReference type="EMBL" id="JAQLUK010000001">
    <property type="protein sequence ID" value="MDB2291042.1"/>
    <property type="molecule type" value="Genomic_DNA"/>
</dbReference>
<evidence type="ECO:0000313" key="4">
    <source>
        <dbReference type="EMBL" id="SNR25286.1"/>
    </source>
</evidence>
<reference evidence="3 6" key="3">
    <citation type="submission" date="2023-01" db="EMBL/GenBank/DDBJ databases">
        <title>Halorubrum ezzemoulense from Santa Pola, Spain.</title>
        <authorList>
            <person name="Feng Y."/>
            <person name="Louyakis A.S."/>
            <person name="Gogarten J.P."/>
        </authorList>
    </citation>
    <scope>NUCLEOTIDE SEQUENCE [LARGE SCALE GENOMIC DNA]</scope>
    <source>
        <strain evidence="3 6">AMM015</strain>
    </source>
</reference>
<proteinExistence type="predicted"/>
<dbReference type="InterPro" id="IPR040726">
    <property type="entry name" value="HalOD2"/>
</dbReference>
<dbReference type="RefSeq" id="WP_241988238.1">
    <property type="nucleotide sequence ID" value="NZ_FZNK01000001.1"/>
</dbReference>
<gene>
    <name evidence="3" type="ORF">PM085_01875</name>
    <name evidence="4" type="ORF">SAMN06266787_101375</name>
</gene>
<evidence type="ECO:0000259" key="2">
    <source>
        <dbReference type="Pfam" id="PF18547"/>
    </source>
</evidence>
<evidence type="ECO:0000313" key="6">
    <source>
        <dbReference type="Proteomes" id="UP001210528"/>
    </source>
</evidence>
<name>A0A238UTD2_HALEZ</name>